<evidence type="ECO:0000256" key="7">
    <source>
        <dbReference type="ARBA" id="ARBA00022833"/>
    </source>
</evidence>
<dbReference type="GO" id="GO:0004662">
    <property type="term" value="F:CAAX-protein geranylgeranyltransferase activity"/>
    <property type="evidence" value="ECO:0007669"/>
    <property type="project" value="TreeGrafter"/>
</dbReference>
<dbReference type="EMBL" id="ML978069">
    <property type="protein sequence ID" value="KAF2015982.1"/>
    <property type="molecule type" value="Genomic_DNA"/>
</dbReference>
<evidence type="ECO:0000313" key="9">
    <source>
        <dbReference type="EMBL" id="KAF2015982.1"/>
    </source>
</evidence>
<evidence type="ECO:0000256" key="5">
    <source>
        <dbReference type="ARBA" id="ARBA00022723"/>
    </source>
</evidence>
<dbReference type="GO" id="GO:0046872">
    <property type="term" value="F:metal ion binding"/>
    <property type="evidence" value="ECO:0007669"/>
    <property type="project" value="UniProtKB-KW"/>
</dbReference>
<dbReference type="Gene3D" id="1.50.10.20">
    <property type="match status" value="1"/>
</dbReference>
<dbReference type="InterPro" id="IPR045089">
    <property type="entry name" value="PGGT1B-like"/>
</dbReference>
<dbReference type="GeneID" id="54279091"/>
<evidence type="ECO:0000256" key="1">
    <source>
        <dbReference type="ARBA" id="ARBA00001947"/>
    </source>
</evidence>
<comment type="cofactor">
    <cofactor evidence="1">
        <name>Zn(2+)</name>
        <dbReference type="ChEBI" id="CHEBI:29105"/>
    </cofactor>
</comment>
<evidence type="ECO:0000256" key="3">
    <source>
        <dbReference type="ARBA" id="ARBA00022602"/>
    </source>
</evidence>
<evidence type="ECO:0000259" key="8">
    <source>
        <dbReference type="Pfam" id="PF00432"/>
    </source>
</evidence>
<sequence>MASAQAVPVDEGANLEYAKHIRYWRRNLKTFLPHHYTGNDSMRMTLAFFILSAEDILGDLDGALSPEEREGFIEWVYACQLPNGCFRPSPATDFGSSRNDDNAIWDPAHVPGTFFALLILILLGDDLAQVKRPEILAWLTKLQRPDGSFGETIGVNGRIEGGNDTRFGYMVTGIRWILRGTVEGPIDGIPDINVDQFVRCIQASETYDGGISEAAFHEAHAGFASCAINALYLVDRLPLAAHQTPDNKIRGLTNLPQTLHWLAARQTLTIDEEDAFDTRGDETDSAATCHDAHSFVKLKSYPSATGEQAVRTQPTSHFELQWIGVNGRCNKIGDTCYAYWVGAPLKVLGHLDLLDKKAIRRWLLDKTQHIVGGFGKVPGAPPDIYHAYLGLVILAIFGEAGLKNVDAALCISNRAIRHLESLAWRKSIVG</sequence>
<gene>
    <name evidence="9" type="ORF">BU24DRAFT_189471</name>
</gene>
<dbReference type="GO" id="GO:0005953">
    <property type="term" value="C:CAAX-protein geranylgeranyltransferase complex"/>
    <property type="evidence" value="ECO:0007669"/>
    <property type="project" value="TreeGrafter"/>
</dbReference>
<evidence type="ECO:0000313" key="10">
    <source>
        <dbReference type="Proteomes" id="UP000799778"/>
    </source>
</evidence>
<keyword evidence="3" id="KW-0637">Prenyltransferase</keyword>
<comment type="similarity">
    <text evidence="2">Belongs to the protein prenyltransferase subunit beta family.</text>
</comment>
<proteinExistence type="inferred from homology"/>
<name>A0A6A5XS41_9PLEO</name>
<organism evidence="9 10">
    <name type="scientific">Aaosphaeria arxii CBS 175.79</name>
    <dbReference type="NCBI Taxonomy" id="1450172"/>
    <lineage>
        <taxon>Eukaryota</taxon>
        <taxon>Fungi</taxon>
        <taxon>Dikarya</taxon>
        <taxon>Ascomycota</taxon>
        <taxon>Pezizomycotina</taxon>
        <taxon>Dothideomycetes</taxon>
        <taxon>Pleosporomycetidae</taxon>
        <taxon>Pleosporales</taxon>
        <taxon>Pleosporales incertae sedis</taxon>
        <taxon>Aaosphaeria</taxon>
    </lineage>
</organism>
<dbReference type="PANTHER" id="PTHR11774:SF4">
    <property type="entry name" value="GERANYLGERANYL TRANSFERASE TYPE-1 SUBUNIT BETA"/>
    <property type="match status" value="1"/>
</dbReference>
<keyword evidence="4" id="KW-0808">Transferase</keyword>
<evidence type="ECO:0000256" key="6">
    <source>
        <dbReference type="ARBA" id="ARBA00022737"/>
    </source>
</evidence>
<evidence type="ECO:0000256" key="4">
    <source>
        <dbReference type="ARBA" id="ARBA00022679"/>
    </source>
</evidence>
<dbReference type="InterPro" id="IPR008930">
    <property type="entry name" value="Terpenoid_cyclase/PrenylTrfase"/>
</dbReference>
<evidence type="ECO:0000256" key="2">
    <source>
        <dbReference type="ARBA" id="ARBA00010497"/>
    </source>
</evidence>
<dbReference type="Proteomes" id="UP000799778">
    <property type="component" value="Unassembled WGS sequence"/>
</dbReference>
<protein>
    <submittedName>
        <fullName evidence="9">Geranylgeranyl transferas-like protein type i beta subunit</fullName>
    </submittedName>
</protein>
<keyword evidence="7" id="KW-0862">Zinc</keyword>
<keyword evidence="6" id="KW-0677">Repeat</keyword>
<feature type="domain" description="Prenyltransferase alpha-alpha toroid" evidence="8">
    <location>
        <begin position="15"/>
        <end position="411"/>
    </location>
</feature>
<dbReference type="Pfam" id="PF00432">
    <property type="entry name" value="Prenyltrans"/>
    <property type="match status" value="1"/>
</dbReference>
<keyword evidence="10" id="KW-1185">Reference proteome</keyword>
<dbReference type="InterPro" id="IPR001330">
    <property type="entry name" value="Prenyltrans"/>
</dbReference>
<dbReference type="AlphaFoldDB" id="A0A6A5XS41"/>
<accession>A0A6A5XS41</accession>
<dbReference type="OrthoDB" id="24893at2759"/>
<dbReference type="PANTHER" id="PTHR11774">
    <property type="entry name" value="GERANYLGERANYL TRANSFERASE TYPE BETA SUBUNIT"/>
    <property type="match status" value="1"/>
</dbReference>
<reference evidence="9" key="1">
    <citation type="journal article" date="2020" name="Stud. Mycol.">
        <title>101 Dothideomycetes genomes: a test case for predicting lifestyles and emergence of pathogens.</title>
        <authorList>
            <person name="Haridas S."/>
            <person name="Albert R."/>
            <person name="Binder M."/>
            <person name="Bloem J."/>
            <person name="Labutti K."/>
            <person name="Salamov A."/>
            <person name="Andreopoulos B."/>
            <person name="Baker S."/>
            <person name="Barry K."/>
            <person name="Bills G."/>
            <person name="Bluhm B."/>
            <person name="Cannon C."/>
            <person name="Castanera R."/>
            <person name="Culley D."/>
            <person name="Daum C."/>
            <person name="Ezra D."/>
            <person name="Gonzalez J."/>
            <person name="Henrissat B."/>
            <person name="Kuo A."/>
            <person name="Liang C."/>
            <person name="Lipzen A."/>
            <person name="Lutzoni F."/>
            <person name="Magnuson J."/>
            <person name="Mondo S."/>
            <person name="Nolan M."/>
            <person name="Ohm R."/>
            <person name="Pangilinan J."/>
            <person name="Park H.-J."/>
            <person name="Ramirez L."/>
            <person name="Alfaro M."/>
            <person name="Sun H."/>
            <person name="Tritt A."/>
            <person name="Yoshinaga Y."/>
            <person name="Zwiers L.-H."/>
            <person name="Turgeon B."/>
            <person name="Goodwin S."/>
            <person name="Spatafora J."/>
            <person name="Crous P."/>
            <person name="Grigoriev I."/>
        </authorList>
    </citation>
    <scope>NUCLEOTIDE SEQUENCE</scope>
    <source>
        <strain evidence="9">CBS 175.79</strain>
    </source>
</reference>
<keyword evidence="5" id="KW-0479">Metal-binding</keyword>
<dbReference type="SUPFAM" id="SSF48239">
    <property type="entry name" value="Terpenoid cyclases/Protein prenyltransferases"/>
    <property type="match status" value="1"/>
</dbReference>
<dbReference type="RefSeq" id="XP_033384321.1">
    <property type="nucleotide sequence ID" value="XM_033521694.1"/>
</dbReference>